<proteinExistence type="predicted"/>
<protein>
    <submittedName>
        <fullName evidence="1">Uncharacterized protein</fullName>
    </submittedName>
</protein>
<reference evidence="1" key="1">
    <citation type="submission" date="2019-08" db="EMBL/GenBank/DDBJ databases">
        <authorList>
            <person name="Kucharzyk K."/>
            <person name="Murdoch R.W."/>
            <person name="Higgins S."/>
            <person name="Loffler F."/>
        </authorList>
    </citation>
    <scope>NUCLEOTIDE SEQUENCE</scope>
</reference>
<organism evidence="1">
    <name type="scientific">bioreactor metagenome</name>
    <dbReference type="NCBI Taxonomy" id="1076179"/>
    <lineage>
        <taxon>unclassified sequences</taxon>
        <taxon>metagenomes</taxon>
        <taxon>ecological metagenomes</taxon>
    </lineage>
</organism>
<sequence length="102" mass="11299">MGCQVNSTSTSPTPIPDDNLISKVQTQLKDSDFKSIECNSTTCSVDTIVLKEGMGILSDNSYLGKEVYLVEFIDYESKSILNNLIIYVSIDNEEIIGYGYID</sequence>
<comment type="caution">
    <text evidence="1">The sequence shown here is derived from an EMBL/GenBank/DDBJ whole genome shotgun (WGS) entry which is preliminary data.</text>
</comment>
<dbReference type="EMBL" id="VSSQ01111234">
    <property type="protein sequence ID" value="MPN48688.1"/>
    <property type="molecule type" value="Genomic_DNA"/>
</dbReference>
<dbReference type="AlphaFoldDB" id="A0A645IBM7"/>
<name>A0A645IBM7_9ZZZZ</name>
<gene>
    <name evidence="1" type="ORF">SDC9_196300</name>
</gene>
<evidence type="ECO:0000313" key="1">
    <source>
        <dbReference type="EMBL" id="MPN48688.1"/>
    </source>
</evidence>
<accession>A0A645IBM7</accession>